<feature type="domain" description="Nucleoside transporter/FeoB GTPase Gate" evidence="3">
    <location>
        <begin position="259"/>
        <end position="357"/>
    </location>
</feature>
<evidence type="ECO:0000313" key="5">
    <source>
        <dbReference type="WBParaSite" id="nRc.2.0.1.t46244-RA"/>
    </source>
</evidence>
<feature type="transmembrane region" description="Helical" evidence="1">
    <location>
        <begin position="290"/>
        <end position="313"/>
    </location>
</feature>
<feature type="transmembrane region" description="Helical" evidence="1">
    <location>
        <begin position="91"/>
        <end position="111"/>
    </location>
</feature>
<sequence length="367" mass="41494">MADLVSPKNIYMTNGNSHTSTVHITEDGHQNERKLDAKIEGQKTKLEKIQKNFDDFCKTYHGLLSMSFYTMLSSLYVVYLGFALAHDQEKAAPVVIVSIVFGLGVFYFKVLKVHYGKAFMHNIWNPSTECMSKTWSIKFIRWITYGCFLAAFILYLIIDTADNRNRLIPLGGMIFYLVACFVFSTNPARVRWRPVVAGIVMQFVVGLLVLRWPLGLRILTYIAEKTTQFLDYAQHGTKFVYGFLADPPNICNMNAVFAFTVLQTLLYFGSVIALLYYFGVMQFILHQMAWVMQFTLGTTAAESLNAAGCIFLGMTEGPLMIRPYFAKMTRSELHTVFASGFACVTGSLLAAYINFGSAYKKLSQIEK</sequence>
<feature type="transmembrane region" description="Helical" evidence="1">
    <location>
        <begin position="164"/>
        <end position="183"/>
    </location>
</feature>
<protein>
    <submittedName>
        <fullName evidence="5">Concentrative nucleoside transporter N-terminal domain-containing protein</fullName>
    </submittedName>
</protein>
<keyword evidence="4" id="KW-1185">Reference proteome</keyword>
<name>A0A915L5C3_ROMCU</name>
<proteinExistence type="predicted"/>
<dbReference type="InterPro" id="IPR011642">
    <property type="entry name" value="Gate_dom"/>
</dbReference>
<dbReference type="AlphaFoldDB" id="A0A915L5C3"/>
<feature type="transmembrane region" description="Helical" evidence="1">
    <location>
        <begin position="68"/>
        <end position="85"/>
    </location>
</feature>
<dbReference type="GO" id="GO:0005886">
    <property type="term" value="C:plasma membrane"/>
    <property type="evidence" value="ECO:0007669"/>
    <property type="project" value="TreeGrafter"/>
</dbReference>
<organism evidence="4 5">
    <name type="scientific">Romanomermis culicivorax</name>
    <name type="common">Nematode worm</name>
    <dbReference type="NCBI Taxonomy" id="13658"/>
    <lineage>
        <taxon>Eukaryota</taxon>
        <taxon>Metazoa</taxon>
        <taxon>Ecdysozoa</taxon>
        <taxon>Nematoda</taxon>
        <taxon>Enoplea</taxon>
        <taxon>Dorylaimia</taxon>
        <taxon>Mermithida</taxon>
        <taxon>Mermithoidea</taxon>
        <taxon>Mermithidae</taxon>
        <taxon>Romanomermis</taxon>
    </lineage>
</organism>
<feature type="transmembrane region" description="Helical" evidence="1">
    <location>
        <begin position="333"/>
        <end position="355"/>
    </location>
</feature>
<dbReference type="WBParaSite" id="nRc.2.0.1.t46244-RA">
    <property type="protein sequence ID" value="nRc.2.0.1.t46244-RA"/>
    <property type="gene ID" value="nRc.2.0.1.g46244"/>
</dbReference>
<dbReference type="PANTHER" id="PTHR10590">
    <property type="entry name" value="SODIUM/NUCLEOSIDE COTRANSPORTER"/>
    <property type="match status" value="1"/>
</dbReference>
<dbReference type="OMA" id="FICDIDI"/>
<feature type="domain" description="Concentrative nucleoside transporter N-terminal" evidence="2">
    <location>
        <begin position="172"/>
        <end position="243"/>
    </location>
</feature>
<feature type="transmembrane region" description="Helical" evidence="1">
    <location>
        <begin position="139"/>
        <end position="158"/>
    </location>
</feature>
<feature type="transmembrane region" description="Helical" evidence="1">
    <location>
        <begin position="195"/>
        <end position="214"/>
    </location>
</feature>
<feature type="transmembrane region" description="Helical" evidence="1">
    <location>
        <begin position="256"/>
        <end position="278"/>
    </location>
</feature>
<dbReference type="Proteomes" id="UP000887565">
    <property type="component" value="Unplaced"/>
</dbReference>
<keyword evidence="1" id="KW-1133">Transmembrane helix</keyword>
<accession>A0A915L5C3</accession>
<dbReference type="PANTHER" id="PTHR10590:SF4">
    <property type="entry name" value="SOLUTE CARRIER FAMILY 28 MEMBER 3"/>
    <property type="match status" value="1"/>
</dbReference>
<dbReference type="GO" id="GO:0005415">
    <property type="term" value="F:nucleoside:sodium symporter activity"/>
    <property type="evidence" value="ECO:0007669"/>
    <property type="project" value="TreeGrafter"/>
</dbReference>
<keyword evidence="1" id="KW-0472">Membrane</keyword>
<evidence type="ECO:0000313" key="4">
    <source>
        <dbReference type="Proteomes" id="UP000887565"/>
    </source>
</evidence>
<evidence type="ECO:0000259" key="2">
    <source>
        <dbReference type="Pfam" id="PF01773"/>
    </source>
</evidence>
<keyword evidence="1" id="KW-0812">Transmembrane</keyword>
<dbReference type="InterPro" id="IPR008276">
    <property type="entry name" value="C_nuclsd_transpt"/>
</dbReference>
<reference evidence="5" key="1">
    <citation type="submission" date="2022-11" db="UniProtKB">
        <authorList>
            <consortium name="WormBaseParasite"/>
        </authorList>
    </citation>
    <scope>IDENTIFICATION</scope>
</reference>
<evidence type="ECO:0000259" key="3">
    <source>
        <dbReference type="Pfam" id="PF07670"/>
    </source>
</evidence>
<evidence type="ECO:0000256" key="1">
    <source>
        <dbReference type="SAM" id="Phobius"/>
    </source>
</evidence>
<dbReference type="Pfam" id="PF07670">
    <property type="entry name" value="Gate"/>
    <property type="match status" value="1"/>
</dbReference>
<dbReference type="Pfam" id="PF01773">
    <property type="entry name" value="Nucleos_tra2_N"/>
    <property type="match status" value="1"/>
</dbReference>
<dbReference type="InterPro" id="IPR002668">
    <property type="entry name" value="CNT_N_dom"/>
</dbReference>